<dbReference type="InterPro" id="IPR011009">
    <property type="entry name" value="Kinase-like_dom_sf"/>
</dbReference>
<dbReference type="Proteomes" id="UP000231567">
    <property type="component" value="Unassembled WGS sequence"/>
</dbReference>
<dbReference type="Pfam" id="PF01636">
    <property type="entry name" value="APH"/>
    <property type="match status" value="1"/>
</dbReference>
<evidence type="ECO:0000313" key="2">
    <source>
        <dbReference type="EMBL" id="PIP21358.1"/>
    </source>
</evidence>
<dbReference type="Gene3D" id="1.10.510.10">
    <property type="entry name" value="Transferase(Phosphotransferase) domain 1"/>
    <property type="match status" value="1"/>
</dbReference>
<proteinExistence type="predicted"/>
<protein>
    <recommendedName>
        <fullName evidence="1">Aminoglycoside phosphotransferase domain-containing protein</fullName>
    </recommendedName>
</protein>
<dbReference type="EMBL" id="PCRM01000044">
    <property type="protein sequence ID" value="PIP21358.1"/>
    <property type="molecule type" value="Genomic_DNA"/>
</dbReference>
<organism evidence="2 3">
    <name type="scientific">Candidatus Nealsonbacteria bacterium CG23_combo_of_CG06-09_8_20_14_all_40_13</name>
    <dbReference type="NCBI Taxonomy" id="1974724"/>
    <lineage>
        <taxon>Bacteria</taxon>
        <taxon>Candidatus Nealsoniibacteriota</taxon>
    </lineage>
</organism>
<reference evidence="2 3" key="1">
    <citation type="submission" date="2017-09" db="EMBL/GenBank/DDBJ databases">
        <title>Depth-based differentiation of microbial function through sediment-hosted aquifers and enrichment of novel symbionts in the deep terrestrial subsurface.</title>
        <authorList>
            <person name="Probst A.J."/>
            <person name="Ladd B."/>
            <person name="Jarett J.K."/>
            <person name="Geller-Mcgrath D.E."/>
            <person name="Sieber C.M."/>
            <person name="Emerson J.B."/>
            <person name="Anantharaman K."/>
            <person name="Thomas B.C."/>
            <person name="Malmstrom R."/>
            <person name="Stieglmeier M."/>
            <person name="Klingl A."/>
            <person name="Woyke T."/>
            <person name="Ryan C.M."/>
            <person name="Banfield J.F."/>
        </authorList>
    </citation>
    <scope>NUCLEOTIDE SEQUENCE [LARGE SCALE GENOMIC DNA]</scope>
    <source>
        <strain evidence="2">CG23_combo_of_CG06-09_8_20_14_all_40_13</strain>
    </source>
</reference>
<evidence type="ECO:0000313" key="3">
    <source>
        <dbReference type="Proteomes" id="UP000231567"/>
    </source>
</evidence>
<dbReference type="SUPFAM" id="SSF56112">
    <property type="entry name" value="Protein kinase-like (PK-like)"/>
    <property type="match status" value="1"/>
</dbReference>
<dbReference type="InterPro" id="IPR002575">
    <property type="entry name" value="Aminoglycoside_PTrfase"/>
</dbReference>
<evidence type="ECO:0000259" key="1">
    <source>
        <dbReference type="Pfam" id="PF01636"/>
    </source>
</evidence>
<sequence>MDKLPTNLDFLLDKEWMQVFFNKEAEKIFKKNAQITLTSVERSKSFAPESYNMFYKITMDGQPLLLRASASTIAEKETAFKVMEHLYSHGLSEAVIRVPKPYYFFREHNLMLYQDAPGLMLSDLIGEDKNAFAEKLYYCGIGLKSIHAVPVPSFSLAQPKWEFNRQKISRCVPQTDALFGSRLTESLCVTQPLKNVFCHGDFQPKNIVAGESLYVIDFNSVTLAAKELDISCFINQLEIMLKRYGDLNDFDLFYKRFLEGYGDFDQKIYDAYSYLWQIDILQALISLLEEDPNADKEQLKSAIDYWIKKF</sequence>
<comment type="caution">
    <text evidence="2">The sequence shown here is derived from an EMBL/GenBank/DDBJ whole genome shotgun (WGS) entry which is preliminary data.</text>
</comment>
<gene>
    <name evidence="2" type="ORF">COX39_03300</name>
</gene>
<feature type="domain" description="Aminoglycoside phosphotransferase" evidence="1">
    <location>
        <begin position="55"/>
        <end position="264"/>
    </location>
</feature>
<accession>A0A2G9YQ51</accession>
<name>A0A2G9YQ51_9BACT</name>
<dbReference type="AlphaFoldDB" id="A0A2G9YQ51"/>